<accession>A0A0F9MXT2</accession>
<sequence>MKKFRRNGEMVDAFQWEGDVAELKRWLETVGIRVVEVTEGESVPGSAQECVVKYVARLRLEMPHHEWLVPSSDGIETFCPRSFDALYDAVEE</sequence>
<organism evidence="1">
    <name type="scientific">marine sediment metagenome</name>
    <dbReference type="NCBI Taxonomy" id="412755"/>
    <lineage>
        <taxon>unclassified sequences</taxon>
        <taxon>metagenomes</taxon>
        <taxon>ecological metagenomes</taxon>
    </lineage>
</organism>
<dbReference type="AlphaFoldDB" id="A0A0F9MXT2"/>
<name>A0A0F9MXT2_9ZZZZ</name>
<evidence type="ECO:0000313" key="1">
    <source>
        <dbReference type="EMBL" id="KKN10474.1"/>
    </source>
</evidence>
<reference evidence="1" key="1">
    <citation type="journal article" date="2015" name="Nature">
        <title>Complex archaea that bridge the gap between prokaryotes and eukaryotes.</title>
        <authorList>
            <person name="Spang A."/>
            <person name="Saw J.H."/>
            <person name="Jorgensen S.L."/>
            <person name="Zaremba-Niedzwiedzka K."/>
            <person name="Martijn J."/>
            <person name="Lind A.E."/>
            <person name="van Eijk R."/>
            <person name="Schleper C."/>
            <person name="Guy L."/>
            <person name="Ettema T.J."/>
        </authorList>
    </citation>
    <scope>NUCLEOTIDE SEQUENCE</scope>
</reference>
<proteinExistence type="predicted"/>
<protein>
    <submittedName>
        <fullName evidence="1">Uncharacterized protein</fullName>
    </submittedName>
</protein>
<dbReference type="EMBL" id="LAZR01004241">
    <property type="protein sequence ID" value="KKN10474.1"/>
    <property type="molecule type" value="Genomic_DNA"/>
</dbReference>
<gene>
    <name evidence="1" type="ORF">LCGC14_1036230</name>
</gene>
<comment type="caution">
    <text evidence="1">The sequence shown here is derived from an EMBL/GenBank/DDBJ whole genome shotgun (WGS) entry which is preliminary data.</text>
</comment>